<dbReference type="Proteomes" id="UP001597419">
    <property type="component" value="Unassembled WGS sequence"/>
</dbReference>
<dbReference type="InterPro" id="IPR006093">
    <property type="entry name" value="Oxy_OxRdtase_FAD_BS"/>
</dbReference>
<dbReference type="Gene3D" id="3.30.465.10">
    <property type="match status" value="1"/>
</dbReference>
<gene>
    <name evidence="7" type="ORF">ACFSYJ_15140</name>
</gene>
<dbReference type="SUPFAM" id="SSF56176">
    <property type="entry name" value="FAD-binding/transporter-associated domain-like"/>
    <property type="match status" value="1"/>
</dbReference>
<feature type="domain" description="FAD-binding PCMH-type" evidence="6">
    <location>
        <begin position="43"/>
        <end position="213"/>
    </location>
</feature>
<reference evidence="8" key="1">
    <citation type="journal article" date="2019" name="Int. J. Syst. Evol. Microbiol.">
        <title>The Global Catalogue of Microorganisms (GCM) 10K type strain sequencing project: providing services to taxonomists for standard genome sequencing and annotation.</title>
        <authorList>
            <consortium name="The Broad Institute Genomics Platform"/>
            <consortium name="The Broad Institute Genome Sequencing Center for Infectious Disease"/>
            <person name="Wu L."/>
            <person name="Ma J."/>
        </authorList>
    </citation>
    <scope>NUCLEOTIDE SEQUENCE [LARGE SCALE GENOMIC DNA]</scope>
    <source>
        <strain evidence="8">CGMCC 4.7643</strain>
    </source>
</reference>
<dbReference type="PANTHER" id="PTHR42973:SF39">
    <property type="entry name" value="FAD-BINDING PCMH-TYPE DOMAIN-CONTAINING PROTEIN"/>
    <property type="match status" value="1"/>
</dbReference>
<name>A0ABW5GEI5_9PSEU</name>
<evidence type="ECO:0000256" key="4">
    <source>
        <dbReference type="ARBA" id="ARBA00022827"/>
    </source>
</evidence>
<dbReference type="PROSITE" id="PS00862">
    <property type="entry name" value="OX2_COVAL_FAD"/>
    <property type="match status" value="1"/>
</dbReference>
<keyword evidence="4" id="KW-0274">FAD</keyword>
<evidence type="ECO:0000256" key="5">
    <source>
        <dbReference type="ARBA" id="ARBA00023002"/>
    </source>
</evidence>
<keyword evidence="3" id="KW-0285">Flavoprotein</keyword>
<evidence type="ECO:0000259" key="6">
    <source>
        <dbReference type="PROSITE" id="PS51387"/>
    </source>
</evidence>
<dbReference type="PANTHER" id="PTHR42973">
    <property type="entry name" value="BINDING OXIDOREDUCTASE, PUTATIVE (AFU_ORTHOLOGUE AFUA_1G17690)-RELATED"/>
    <property type="match status" value="1"/>
</dbReference>
<sequence length="466" mass="49623">MVTKDGWPGHDRWERLRRRLSGPLIRPGEAGYDVARQGFMTLYDRRPAAVARCLRVEDVQACVEFAAECGLPVSARSGGHGYVGYSTVDNGLVVDLSRMDTVRVRGYGRAEIGAGARLGPIYATLGRAGRLLPGGTCAAVGIGGLTLGGGIGVVARKYGLTCDHLESARLVTADGRARTVSAESEPDLLWALRGGGGGNFGIVTSFTFGTARAPRLSTFELKFPPASMATLLDIWPRWQHGMPDELWTNCGLHGDGRIVTGGCFAGPVERLRPMVDDLVRRMGAEPLERTEAERDYLATMTYYAGCADLAGSACAPSWNGGGGAIGRGTYVAASRMLRRPFTDPGEVARLLTSDPALYTIIDGFGGAIAEVGPGESAFAHRDALASIQVLRDVAPGPGGKAAARRAVGLVRDGLGEDVGTTGYVNYLDPEMPDWANAYYGRSLPRLRALARRYDPDRVFAFPQGLD</sequence>
<dbReference type="Gene3D" id="3.40.462.20">
    <property type="match status" value="1"/>
</dbReference>
<comment type="caution">
    <text evidence="7">The sequence shown here is derived from an EMBL/GenBank/DDBJ whole genome shotgun (WGS) entry which is preliminary data.</text>
</comment>
<dbReference type="PROSITE" id="PS51387">
    <property type="entry name" value="FAD_PCMH"/>
    <property type="match status" value="1"/>
</dbReference>
<comment type="similarity">
    <text evidence="2">Belongs to the oxygen-dependent FAD-linked oxidoreductase family.</text>
</comment>
<dbReference type="InterPro" id="IPR012951">
    <property type="entry name" value="BBE"/>
</dbReference>
<evidence type="ECO:0000313" key="8">
    <source>
        <dbReference type="Proteomes" id="UP001597419"/>
    </source>
</evidence>
<evidence type="ECO:0000313" key="7">
    <source>
        <dbReference type="EMBL" id="MFD2459946.1"/>
    </source>
</evidence>
<dbReference type="InterPro" id="IPR036318">
    <property type="entry name" value="FAD-bd_PCMH-like_sf"/>
</dbReference>
<dbReference type="InterPro" id="IPR006094">
    <property type="entry name" value="Oxid_FAD_bind_N"/>
</dbReference>
<protein>
    <submittedName>
        <fullName evidence="7">FAD-binding oxidoreductase</fullName>
    </submittedName>
</protein>
<evidence type="ECO:0000256" key="2">
    <source>
        <dbReference type="ARBA" id="ARBA00005466"/>
    </source>
</evidence>
<keyword evidence="5" id="KW-0560">Oxidoreductase</keyword>
<dbReference type="InterPro" id="IPR050416">
    <property type="entry name" value="FAD-linked_Oxidoreductase"/>
</dbReference>
<organism evidence="7 8">
    <name type="scientific">Amycolatopsis samaneae</name>
    <dbReference type="NCBI Taxonomy" id="664691"/>
    <lineage>
        <taxon>Bacteria</taxon>
        <taxon>Bacillati</taxon>
        <taxon>Actinomycetota</taxon>
        <taxon>Actinomycetes</taxon>
        <taxon>Pseudonocardiales</taxon>
        <taxon>Pseudonocardiaceae</taxon>
        <taxon>Amycolatopsis</taxon>
    </lineage>
</organism>
<evidence type="ECO:0000256" key="1">
    <source>
        <dbReference type="ARBA" id="ARBA00001974"/>
    </source>
</evidence>
<dbReference type="RefSeq" id="WP_345402696.1">
    <property type="nucleotide sequence ID" value="NZ_BAABHG010000014.1"/>
</dbReference>
<proteinExistence type="inferred from homology"/>
<keyword evidence="8" id="KW-1185">Reference proteome</keyword>
<dbReference type="InterPro" id="IPR016166">
    <property type="entry name" value="FAD-bd_PCMH"/>
</dbReference>
<dbReference type="Pfam" id="PF01565">
    <property type="entry name" value="FAD_binding_4"/>
    <property type="match status" value="1"/>
</dbReference>
<dbReference type="EMBL" id="JBHUKU010000007">
    <property type="protein sequence ID" value="MFD2459946.1"/>
    <property type="molecule type" value="Genomic_DNA"/>
</dbReference>
<dbReference type="Pfam" id="PF08031">
    <property type="entry name" value="BBE"/>
    <property type="match status" value="1"/>
</dbReference>
<dbReference type="InterPro" id="IPR016167">
    <property type="entry name" value="FAD-bd_PCMH_sub1"/>
</dbReference>
<comment type="cofactor">
    <cofactor evidence="1">
        <name>FAD</name>
        <dbReference type="ChEBI" id="CHEBI:57692"/>
    </cofactor>
</comment>
<accession>A0ABW5GEI5</accession>
<dbReference type="Gene3D" id="3.30.43.10">
    <property type="entry name" value="Uridine Diphospho-n-acetylenolpyruvylglucosamine Reductase, domain 2"/>
    <property type="match status" value="1"/>
</dbReference>
<evidence type="ECO:0000256" key="3">
    <source>
        <dbReference type="ARBA" id="ARBA00022630"/>
    </source>
</evidence>
<dbReference type="InterPro" id="IPR016169">
    <property type="entry name" value="FAD-bd_PCMH_sub2"/>
</dbReference>